<comment type="function">
    <text evidence="2 10 12">Catalyzes the transfer of a dimethylallyl group onto the adenine at position 37 in tRNAs that read codons beginning with uridine, leading to the formation of N6-(dimethylallyl)adenosine (i(6)A).</text>
</comment>
<evidence type="ECO:0000256" key="6">
    <source>
        <dbReference type="ARBA" id="ARBA00022741"/>
    </source>
</evidence>
<evidence type="ECO:0000256" key="12">
    <source>
        <dbReference type="RuleBase" id="RU003784"/>
    </source>
</evidence>
<dbReference type="EMBL" id="JACSPU010000001">
    <property type="protein sequence ID" value="MBD8013958.1"/>
    <property type="molecule type" value="Genomic_DNA"/>
</dbReference>
<evidence type="ECO:0000256" key="2">
    <source>
        <dbReference type="ARBA" id="ARBA00003213"/>
    </source>
</evidence>
<feature type="site" description="Interaction with substrate tRNA" evidence="10">
    <location>
        <position position="123"/>
    </location>
</feature>
<dbReference type="EC" id="2.5.1.75" evidence="10"/>
<evidence type="ECO:0000256" key="13">
    <source>
        <dbReference type="RuleBase" id="RU003785"/>
    </source>
</evidence>
<evidence type="ECO:0000256" key="8">
    <source>
        <dbReference type="ARBA" id="ARBA00022842"/>
    </source>
</evidence>
<comment type="subunit">
    <text evidence="10">Monomer.</text>
</comment>
<comment type="caution">
    <text evidence="14">The sequence shown here is derived from an EMBL/GenBank/DDBJ whole genome shotgun (WGS) entry which is preliminary data.</text>
</comment>
<comment type="cofactor">
    <cofactor evidence="1 10">
        <name>Mg(2+)</name>
        <dbReference type="ChEBI" id="CHEBI:18420"/>
    </cofactor>
</comment>
<gene>
    <name evidence="10 14" type="primary">miaA</name>
    <name evidence="14" type="ORF">H9630_03925</name>
</gene>
<evidence type="ECO:0000256" key="11">
    <source>
        <dbReference type="RuleBase" id="RU003783"/>
    </source>
</evidence>
<feature type="region of interest" description="Interaction with substrate tRNA" evidence="10">
    <location>
        <begin position="34"/>
        <end position="37"/>
    </location>
</feature>
<sequence length="323" mass="36837">MIDVIAIVGPTASGKTALSLELAKRLDGEVINGDSMQIYRDMTIGTAKILPEEMQGIPHHLLDIKNPDESFSVAEYQTLVREKIADIQSRGKLPIIVGGTGLYVQAVLFDYRFSEEAVDQELRDSLHQELEELGPDNMHRKLLALDPDSDIHPNNTRRVIRAIEILMSGQKKGDRELALSPMYNELIIGLDISRDILYERINQRVEVMLGRGLIAEVESLRNRGVRDVQSIQAIGYREIYAYLDGQATREEAVRKLKQNSRKYAKRQFTYFKNKLPIFWIDALADPEKNLQEIIAFMQENDRDCRIDKLTTKFNTSRELGGFS</sequence>
<comment type="caution">
    <text evidence="10">Lacks conserved residue(s) required for the propagation of feature annotation.</text>
</comment>
<keyword evidence="6 10" id="KW-0547">Nucleotide-binding</keyword>
<dbReference type="Gene3D" id="3.40.50.300">
    <property type="entry name" value="P-loop containing nucleotide triphosphate hydrolases"/>
    <property type="match status" value="1"/>
</dbReference>
<dbReference type="PANTHER" id="PTHR11088:SF60">
    <property type="entry name" value="TRNA DIMETHYLALLYLTRANSFERASE"/>
    <property type="match status" value="1"/>
</dbReference>
<comment type="catalytic activity">
    <reaction evidence="9 10 11">
        <text>adenosine(37) in tRNA + dimethylallyl diphosphate = N(6)-dimethylallyladenosine(37) in tRNA + diphosphate</text>
        <dbReference type="Rhea" id="RHEA:26482"/>
        <dbReference type="Rhea" id="RHEA-COMP:10162"/>
        <dbReference type="Rhea" id="RHEA-COMP:10375"/>
        <dbReference type="ChEBI" id="CHEBI:33019"/>
        <dbReference type="ChEBI" id="CHEBI:57623"/>
        <dbReference type="ChEBI" id="CHEBI:74411"/>
        <dbReference type="ChEBI" id="CHEBI:74415"/>
        <dbReference type="EC" id="2.5.1.75"/>
    </reaction>
</comment>
<dbReference type="NCBIfam" id="TIGR00174">
    <property type="entry name" value="miaA"/>
    <property type="match status" value="1"/>
</dbReference>
<feature type="binding site" evidence="10">
    <location>
        <begin position="9"/>
        <end position="16"/>
    </location>
    <ligand>
        <name>ATP</name>
        <dbReference type="ChEBI" id="CHEBI:30616"/>
    </ligand>
</feature>
<organism evidence="14 15">
    <name type="scientific">Planococcus wigleyi</name>
    <dbReference type="NCBI Taxonomy" id="2762216"/>
    <lineage>
        <taxon>Bacteria</taxon>
        <taxon>Bacillati</taxon>
        <taxon>Bacillota</taxon>
        <taxon>Bacilli</taxon>
        <taxon>Bacillales</taxon>
        <taxon>Caryophanaceae</taxon>
        <taxon>Planococcus</taxon>
    </lineage>
</organism>
<evidence type="ECO:0000256" key="10">
    <source>
        <dbReference type="HAMAP-Rule" id="MF_00185"/>
    </source>
</evidence>
<evidence type="ECO:0000256" key="7">
    <source>
        <dbReference type="ARBA" id="ARBA00022840"/>
    </source>
</evidence>
<evidence type="ECO:0000256" key="3">
    <source>
        <dbReference type="ARBA" id="ARBA00005842"/>
    </source>
</evidence>
<dbReference type="Proteomes" id="UP000658980">
    <property type="component" value="Unassembled WGS sequence"/>
</dbReference>
<protein>
    <recommendedName>
        <fullName evidence="10">tRNA dimethylallyltransferase</fullName>
        <ecNumber evidence="10">2.5.1.75</ecNumber>
    </recommendedName>
    <alternativeName>
        <fullName evidence="10">Dimethylallyl diphosphate:tRNA dimethylallyltransferase</fullName>
        <shortName evidence="10">DMAPP:tRNA dimethylallyltransferase</shortName>
        <shortName evidence="10">DMATase</shortName>
    </alternativeName>
    <alternativeName>
        <fullName evidence="10">Isopentenyl-diphosphate:tRNA isopentenyltransferase</fullName>
        <shortName evidence="10">IPP transferase</shortName>
        <shortName evidence="10">IPPT</shortName>
        <shortName evidence="10">IPTase</shortName>
    </alternativeName>
</protein>
<accession>A0ABR8WA92</accession>
<dbReference type="InterPro" id="IPR027417">
    <property type="entry name" value="P-loop_NTPase"/>
</dbReference>
<dbReference type="InterPro" id="IPR018022">
    <property type="entry name" value="IPT"/>
</dbReference>
<keyword evidence="8 10" id="KW-0460">Magnesium</keyword>
<keyword evidence="15" id="KW-1185">Reference proteome</keyword>
<evidence type="ECO:0000256" key="4">
    <source>
        <dbReference type="ARBA" id="ARBA00022679"/>
    </source>
</evidence>
<dbReference type="GO" id="GO:0052381">
    <property type="term" value="F:tRNA dimethylallyltransferase activity"/>
    <property type="evidence" value="ECO:0007669"/>
    <property type="project" value="UniProtKB-EC"/>
</dbReference>
<evidence type="ECO:0000256" key="1">
    <source>
        <dbReference type="ARBA" id="ARBA00001946"/>
    </source>
</evidence>
<name>A0ABR8WA92_9BACL</name>
<feature type="site" description="Interaction with substrate tRNA" evidence="10">
    <location>
        <position position="100"/>
    </location>
</feature>
<keyword evidence="7 10" id="KW-0067">ATP-binding</keyword>
<evidence type="ECO:0000313" key="14">
    <source>
        <dbReference type="EMBL" id="MBD8013958.1"/>
    </source>
</evidence>
<comment type="similarity">
    <text evidence="3 10 13">Belongs to the IPP transferase family.</text>
</comment>
<dbReference type="InterPro" id="IPR039657">
    <property type="entry name" value="Dimethylallyltransferase"/>
</dbReference>
<evidence type="ECO:0000256" key="9">
    <source>
        <dbReference type="ARBA" id="ARBA00049563"/>
    </source>
</evidence>
<feature type="binding site" evidence="10">
    <location>
        <begin position="11"/>
        <end position="16"/>
    </location>
    <ligand>
        <name>substrate</name>
    </ligand>
</feature>
<dbReference type="SUPFAM" id="SSF52540">
    <property type="entry name" value="P-loop containing nucleoside triphosphate hydrolases"/>
    <property type="match status" value="2"/>
</dbReference>
<keyword evidence="4 10" id="KW-0808">Transferase</keyword>
<dbReference type="Pfam" id="PF01715">
    <property type="entry name" value="IPPT"/>
    <property type="match status" value="1"/>
</dbReference>
<dbReference type="Gene3D" id="1.10.20.140">
    <property type="match status" value="1"/>
</dbReference>
<evidence type="ECO:0000313" key="15">
    <source>
        <dbReference type="Proteomes" id="UP000658980"/>
    </source>
</evidence>
<dbReference type="HAMAP" id="MF_00185">
    <property type="entry name" value="IPP_trans"/>
    <property type="match status" value="1"/>
</dbReference>
<dbReference type="PANTHER" id="PTHR11088">
    <property type="entry name" value="TRNA DIMETHYLALLYLTRANSFERASE"/>
    <property type="match status" value="1"/>
</dbReference>
<proteinExistence type="inferred from homology"/>
<keyword evidence="5 10" id="KW-0819">tRNA processing</keyword>
<evidence type="ECO:0000256" key="5">
    <source>
        <dbReference type="ARBA" id="ARBA00022694"/>
    </source>
</evidence>
<reference evidence="14 15" key="1">
    <citation type="submission" date="2020-08" db="EMBL/GenBank/DDBJ databases">
        <title>A Genomic Blueprint of the Chicken Gut Microbiome.</title>
        <authorList>
            <person name="Gilroy R."/>
            <person name="Ravi A."/>
            <person name="Getino M."/>
            <person name="Pursley I."/>
            <person name="Horton D.L."/>
            <person name="Alikhan N.-F."/>
            <person name="Baker D."/>
            <person name="Gharbi K."/>
            <person name="Hall N."/>
            <person name="Watson M."/>
            <person name="Adriaenssens E.M."/>
            <person name="Foster-Nyarko E."/>
            <person name="Jarju S."/>
            <person name="Secka A."/>
            <person name="Antonio M."/>
            <person name="Oren A."/>
            <person name="Chaudhuri R."/>
            <person name="La Ragione R.M."/>
            <person name="Hildebrand F."/>
            <person name="Pallen M.J."/>
        </authorList>
    </citation>
    <scope>NUCLEOTIDE SEQUENCE [LARGE SCALE GENOMIC DNA]</scope>
    <source>
        <strain evidence="14 15">Sa1BUA13</strain>
    </source>
</reference>